<dbReference type="NCBIfam" id="NF047320">
    <property type="entry name" value="morpho_MmpB"/>
    <property type="match status" value="1"/>
</dbReference>
<dbReference type="RefSeq" id="WP_265737126.1">
    <property type="nucleotide sequence ID" value="NZ_FONG01000030.1"/>
</dbReference>
<gene>
    <name evidence="2" type="ORF">SAMN05216251_1304</name>
</gene>
<dbReference type="EMBL" id="FONG01000030">
    <property type="protein sequence ID" value="SFF80730.1"/>
    <property type="molecule type" value="Genomic_DNA"/>
</dbReference>
<evidence type="ECO:0000313" key="3">
    <source>
        <dbReference type="Proteomes" id="UP000199323"/>
    </source>
</evidence>
<dbReference type="InterPro" id="IPR058070">
    <property type="entry name" value="MmpB-like"/>
</dbReference>
<protein>
    <submittedName>
        <fullName evidence="2">Uncharacterized protein</fullName>
    </submittedName>
</protein>
<dbReference type="Proteomes" id="UP000199323">
    <property type="component" value="Unassembled WGS sequence"/>
</dbReference>
<accession>A0A1I2LQI5</accession>
<evidence type="ECO:0000313" key="2">
    <source>
        <dbReference type="EMBL" id="SFF80730.1"/>
    </source>
</evidence>
<feature type="transmembrane region" description="Helical" evidence="1">
    <location>
        <begin position="24"/>
        <end position="41"/>
    </location>
</feature>
<proteinExistence type="predicted"/>
<dbReference type="STRING" id="380248.SAMN05216251_1304"/>
<dbReference type="Pfam" id="PF26627">
    <property type="entry name" value="MmpB"/>
    <property type="match status" value="1"/>
</dbReference>
<keyword evidence="3" id="KW-1185">Reference proteome</keyword>
<keyword evidence="1" id="KW-1133">Transmembrane helix</keyword>
<evidence type="ECO:0000256" key="1">
    <source>
        <dbReference type="SAM" id="Phobius"/>
    </source>
</evidence>
<dbReference type="AlphaFoldDB" id="A0A1I2LQI5"/>
<sequence>MLWSDPRDEPPEEMRKAQAMMRRAMLIVALGAALVMLVATWRS</sequence>
<organism evidence="2 3">
    <name type="scientific">Actinacidiphila alni</name>
    <dbReference type="NCBI Taxonomy" id="380248"/>
    <lineage>
        <taxon>Bacteria</taxon>
        <taxon>Bacillati</taxon>
        <taxon>Actinomycetota</taxon>
        <taxon>Actinomycetes</taxon>
        <taxon>Kitasatosporales</taxon>
        <taxon>Streptomycetaceae</taxon>
        <taxon>Actinacidiphila</taxon>
    </lineage>
</organism>
<reference evidence="2 3" key="1">
    <citation type="submission" date="2016-10" db="EMBL/GenBank/DDBJ databases">
        <authorList>
            <person name="de Groot N.N."/>
        </authorList>
    </citation>
    <scope>NUCLEOTIDE SEQUENCE [LARGE SCALE GENOMIC DNA]</scope>
    <source>
        <strain evidence="2 3">CGMCC 4.3510</strain>
    </source>
</reference>
<keyword evidence="1" id="KW-0472">Membrane</keyword>
<keyword evidence="1" id="KW-0812">Transmembrane</keyword>
<name>A0A1I2LQI5_9ACTN</name>